<protein>
    <submittedName>
        <fullName evidence="5">Flavodoxin family protein</fullName>
    </submittedName>
</protein>
<name>A0ABM7H8I9_9EURY</name>
<dbReference type="Pfam" id="PF03358">
    <property type="entry name" value="FMN_red"/>
    <property type="match status" value="1"/>
</dbReference>
<evidence type="ECO:0000259" key="4">
    <source>
        <dbReference type="Pfam" id="PF03358"/>
    </source>
</evidence>
<keyword evidence="3" id="KW-0288">FMN</keyword>
<evidence type="ECO:0000313" key="5">
    <source>
        <dbReference type="EMBL" id="BBL69141.1"/>
    </source>
</evidence>
<dbReference type="GeneID" id="66131866"/>
<keyword evidence="2" id="KW-0285">Flavoprotein</keyword>
<dbReference type="EMBL" id="AP019781">
    <property type="protein sequence ID" value="BBL69141.1"/>
    <property type="molecule type" value="Genomic_DNA"/>
</dbReference>
<accession>A0ABM7H8I9</accession>
<evidence type="ECO:0000313" key="6">
    <source>
        <dbReference type="Proteomes" id="UP000824969"/>
    </source>
</evidence>
<dbReference type="PANTHER" id="PTHR43278">
    <property type="entry name" value="NAD(P)H-DEPENDENT FMN-CONTAINING OXIDOREDUCTASE YWQN-RELATED"/>
    <property type="match status" value="1"/>
</dbReference>
<dbReference type="RefSeq" id="WP_244987709.1">
    <property type="nucleotide sequence ID" value="NZ_AP019781.1"/>
</dbReference>
<evidence type="ECO:0000256" key="2">
    <source>
        <dbReference type="ARBA" id="ARBA00022630"/>
    </source>
</evidence>
<dbReference type="InterPro" id="IPR005025">
    <property type="entry name" value="FMN_Rdtase-like_dom"/>
</dbReference>
<evidence type="ECO:0000256" key="3">
    <source>
        <dbReference type="ARBA" id="ARBA00022643"/>
    </source>
</evidence>
<gene>
    <name evidence="5" type="ORF">MchiMG62_23220</name>
</gene>
<feature type="domain" description="NADPH-dependent FMN reductase-like" evidence="4">
    <location>
        <begin position="3"/>
        <end position="159"/>
    </location>
</feature>
<proteinExistence type="predicted"/>
<sequence length="195" mass="20772">MMTKVIAINGSPRRKGNTSILMGHILEELEDAGIATEEVSLSGGVARGCTACMRCRESRDGHCVFDDDIVNTCIDKMADADGIILGSPVYFLDVTAEMKGLIDRAGLVAMVNNDLFQRKVGVAVTVMRRAGATAALNTMINFMVYSGMVVPGKPVIGIGREIGAILGDEEGIRRAHDAGKNMVWLLEALSTARAS</sequence>
<evidence type="ECO:0000256" key="1">
    <source>
        <dbReference type="ARBA" id="ARBA00001917"/>
    </source>
</evidence>
<reference evidence="5 6" key="1">
    <citation type="submission" date="2019-06" db="EMBL/GenBank/DDBJ databases">
        <title>Complete genome sequence of Methanoculleus chikugoensis strain MG62.</title>
        <authorList>
            <person name="Asakawa S."/>
            <person name="Dianou D."/>
        </authorList>
    </citation>
    <scope>NUCLEOTIDE SEQUENCE [LARGE SCALE GENOMIC DNA]</scope>
    <source>
        <strain evidence="5 6">MG62</strain>
    </source>
</reference>
<organism evidence="5 6">
    <name type="scientific">Methanoculleus chikugoensis</name>
    <dbReference type="NCBI Taxonomy" id="118126"/>
    <lineage>
        <taxon>Archaea</taxon>
        <taxon>Methanobacteriati</taxon>
        <taxon>Methanobacteriota</taxon>
        <taxon>Stenosarchaea group</taxon>
        <taxon>Methanomicrobia</taxon>
        <taxon>Methanomicrobiales</taxon>
        <taxon>Methanomicrobiaceae</taxon>
        <taxon>Methanoculleus</taxon>
    </lineage>
</organism>
<dbReference type="InterPro" id="IPR051796">
    <property type="entry name" value="ISF_SsuE-like"/>
</dbReference>
<dbReference type="PANTHER" id="PTHR43278:SF4">
    <property type="entry name" value="NAD(P)H-DEPENDENT FMN-CONTAINING OXIDOREDUCTASE YWQN-RELATED"/>
    <property type="match status" value="1"/>
</dbReference>
<dbReference type="Proteomes" id="UP000824969">
    <property type="component" value="Chromosome"/>
</dbReference>
<comment type="cofactor">
    <cofactor evidence="1">
        <name>FMN</name>
        <dbReference type="ChEBI" id="CHEBI:58210"/>
    </cofactor>
</comment>
<keyword evidence="6" id="KW-1185">Reference proteome</keyword>